<comment type="catalytic activity">
    <reaction evidence="18">
        <text>Na(+)(in) = Na(+)(out)</text>
        <dbReference type="Rhea" id="RHEA:34963"/>
        <dbReference type="ChEBI" id="CHEBI:29101"/>
    </reaction>
</comment>
<feature type="coiled-coil region" evidence="20">
    <location>
        <begin position="280"/>
        <end position="321"/>
    </location>
</feature>
<feature type="transmembrane region" description="Helical" evidence="19">
    <location>
        <begin position="829"/>
        <end position="852"/>
    </location>
</feature>
<keyword evidence="2 19" id="KW-0813">Transport</keyword>
<evidence type="ECO:0000256" key="19">
    <source>
        <dbReference type="RuleBase" id="RU361132"/>
    </source>
</evidence>
<dbReference type="Gene3D" id="1.20.120.350">
    <property type="entry name" value="Voltage-gated potassium channels. Chain C"/>
    <property type="match status" value="4"/>
</dbReference>
<dbReference type="InterPro" id="IPR001696">
    <property type="entry name" value="Na_channel_asu"/>
</dbReference>
<keyword evidence="26" id="KW-1185">Reference proteome</keyword>
<feature type="transmembrane region" description="Helical" evidence="19">
    <location>
        <begin position="79"/>
        <end position="100"/>
    </location>
</feature>
<dbReference type="Pfam" id="PF24609">
    <property type="entry name" value="IQ_SCN5A_C"/>
    <property type="match status" value="1"/>
</dbReference>
<evidence type="ECO:0000256" key="16">
    <source>
        <dbReference type="ARBA" id="ARBA00023201"/>
    </source>
</evidence>
<keyword evidence="7" id="KW-0677">Repeat</keyword>
<feature type="transmembrane region" description="Helical" evidence="19">
    <location>
        <begin position="656"/>
        <end position="677"/>
    </location>
</feature>
<feature type="transmembrane region" description="Helical" evidence="19">
    <location>
        <begin position="48"/>
        <end position="67"/>
    </location>
</feature>
<feature type="domain" description="Ion transport" evidence="22">
    <location>
        <begin position="1076"/>
        <end position="1351"/>
    </location>
</feature>
<evidence type="ECO:0000256" key="3">
    <source>
        <dbReference type="ARBA" id="ARBA00022461"/>
    </source>
</evidence>
<feature type="transmembrane region" description="Helical" evidence="19">
    <location>
        <begin position="1117"/>
        <end position="1139"/>
    </location>
</feature>
<dbReference type="Gene3D" id="1.10.287.70">
    <property type="match status" value="4"/>
</dbReference>
<evidence type="ECO:0000256" key="2">
    <source>
        <dbReference type="ARBA" id="ARBA00022448"/>
    </source>
</evidence>
<feature type="transmembrane region" description="Helical" evidence="19">
    <location>
        <begin position="256"/>
        <end position="283"/>
    </location>
</feature>
<keyword evidence="17 19" id="KW-0407">Ion channel</keyword>
<evidence type="ECO:0000256" key="17">
    <source>
        <dbReference type="ARBA" id="ARBA00023303"/>
    </source>
</evidence>
<evidence type="ECO:0000256" key="20">
    <source>
        <dbReference type="SAM" id="Coils"/>
    </source>
</evidence>
<evidence type="ECO:0000256" key="13">
    <source>
        <dbReference type="ARBA" id="ARBA00023136"/>
    </source>
</evidence>
<dbReference type="FunFam" id="1.10.238.10:FF:000002">
    <property type="entry name" value="Sodium channel protein"/>
    <property type="match status" value="1"/>
</dbReference>
<evidence type="ECO:0000256" key="5">
    <source>
        <dbReference type="ARBA" id="ARBA00022553"/>
    </source>
</evidence>
<dbReference type="Pfam" id="PF00520">
    <property type="entry name" value="Ion_trans"/>
    <property type="match status" value="4"/>
</dbReference>
<feature type="transmembrane region" description="Helical" evidence="19">
    <location>
        <begin position="1145"/>
        <end position="1165"/>
    </location>
</feature>
<feature type="compositionally biased region" description="Basic and acidic residues" evidence="21">
    <location>
        <begin position="1848"/>
        <end position="1874"/>
    </location>
</feature>
<feature type="transmembrane region" description="Helical" evidence="19">
    <location>
        <begin position="739"/>
        <end position="767"/>
    </location>
</feature>
<feature type="transmembrane region" description="Helical" evidence="19">
    <location>
        <begin position="1456"/>
        <end position="1481"/>
    </location>
</feature>
<keyword evidence="10 19" id="KW-1133">Transmembrane helix</keyword>
<feature type="domain" description="Ion transport" evidence="22">
    <location>
        <begin position="1400"/>
        <end position="1655"/>
    </location>
</feature>
<evidence type="ECO:0000256" key="15">
    <source>
        <dbReference type="ARBA" id="ARBA00023180"/>
    </source>
</evidence>
<feature type="region of interest" description="Disordered" evidence="21">
    <location>
        <begin position="532"/>
        <end position="554"/>
    </location>
</feature>
<feature type="transmembrane region" description="Helical" evidence="19">
    <location>
        <begin position="1194"/>
        <end position="1220"/>
    </location>
</feature>
<dbReference type="FunFam" id="1.10.287.70:FF:000001">
    <property type="entry name" value="Sodium channel protein"/>
    <property type="match status" value="1"/>
</dbReference>
<evidence type="ECO:0000256" key="6">
    <source>
        <dbReference type="ARBA" id="ARBA00022692"/>
    </source>
</evidence>
<feature type="compositionally biased region" description="Low complexity" evidence="21">
    <location>
        <begin position="339"/>
        <end position="352"/>
    </location>
</feature>
<dbReference type="FunFam" id="1.20.120.350:FF:000004">
    <property type="entry name" value="Sodium channel protein"/>
    <property type="match status" value="1"/>
</dbReference>
<dbReference type="GO" id="GO:0005248">
    <property type="term" value="F:voltage-gated sodium channel activity"/>
    <property type="evidence" value="ECO:0007669"/>
    <property type="project" value="InterPro"/>
</dbReference>
<feature type="domain" description="Ion transport" evidence="22">
    <location>
        <begin position="8"/>
        <end position="290"/>
    </location>
</feature>
<dbReference type="FunFam" id="1.10.287.70:FF:000003">
    <property type="entry name" value="Sodium channel protein"/>
    <property type="match status" value="1"/>
</dbReference>
<dbReference type="PROSITE" id="PS50096">
    <property type="entry name" value="IQ"/>
    <property type="match status" value="1"/>
</dbReference>
<dbReference type="InterPro" id="IPR024583">
    <property type="entry name" value="Na_trans_cytopl"/>
</dbReference>
<feature type="transmembrane region" description="Helical" evidence="19">
    <location>
        <begin position="620"/>
        <end position="644"/>
    </location>
</feature>
<dbReference type="Pfam" id="PF11933">
    <property type="entry name" value="Na_trans_cytopl"/>
    <property type="match status" value="1"/>
</dbReference>
<feature type="transmembrane region" description="Helical" evidence="19">
    <location>
        <begin position="1319"/>
        <end position="1342"/>
    </location>
</feature>
<gene>
    <name evidence="27" type="primary">LOC113416492</name>
</gene>
<feature type="transmembrane region" description="Helical" evidence="19">
    <location>
        <begin position="106"/>
        <end position="126"/>
    </location>
</feature>
<dbReference type="InterPro" id="IPR044564">
    <property type="entry name" value="Na_chnl_inactivation_gate"/>
</dbReference>
<keyword evidence="5" id="KW-0597">Phosphoprotein</keyword>
<feature type="compositionally biased region" description="Basic and acidic residues" evidence="21">
    <location>
        <begin position="453"/>
        <end position="467"/>
    </location>
</feature>
<evidence type="ECO:0000256" key="7">
    <source>
        <dbReference type="ARBA" id="ARBA00022737"/>
    </source>
</evidence>
<dbReference type="FunFam" id="1.20.120.350:FF:000002">
    <property type="entry name" value="Sodium channel protein"/>
    <property type="match status" value="1"/>
</dbReference>
<proteinExistence type="inferred from homology"/>
<evidence type="ECO:0000256" key="9">
    <source>
        <dbReference type="ARBA" id="ARBA00022882"/>
    </source>
</evidence>
<feature type="compositionally biased region" description="Basic and acidic residues" evidence="21">
    <location>
        <begin position="1824"/>
        <end position="1833"/>
    </location>
</feature>
<feature type="compositionally biased region" description="Basic residues" evidence="21">
    <location>
        <begin position="355"/>
        <end position="366"/>
    </location>
</feature>
<keyword evidence="16 19" id="KW-0739">Sodium transport</keyword>
<dbReference type="PRINTS" id="PR00170">
    <property type="entry name" value="NACHANNEL"/>
</dbReference>
<keyword evidence="8" id="KW-0832">Ubl conjugation</keyword>
<dbReference type="PANTHER" id="PTHR10037">
    <property type="entry name" value="VOLTAGE-GATED CATION CHANNEL CALCIUM AND SODIUM"/>
    <property type="match status" value="1"/>
</dbReference>
<evidence type="ECO:0000256" key="21">
    <source>
        <dbReference type="SAM" id="MobiDB-lite"/>
    </source>
</evidence>
<evidence type="ECO:0000256" key="4">
    <source>
        <dbReference type="ARBA" id="ARBA00022475"/>
    </source>
</evidence>
<comment type="function">
    <text evidence="19">Mediates the voltage-dependent sodium ion permeability of excitable membranes. Assuming opened or closed conformations in response to the voltage difference across the membrane, the protein forms a sodium-selective channel through which Na(+) ions may pass in accordance with their electrochemical gradient.</text>
</comment>
<feature type="transmembrane region" description="Helical" evidence="19">
    <location>
        <begin position="1518"/>
        <end position="1546"/>
    </location>
</feature>
<accession>A0A6J1UGY2</accession>
<keyword evidence="11 19" id="KW-0915">Sodium</keyword>
<dbReference type="InterPro" id="IPR000048">
    <property type="entry name" value="IQ_motif_EF-hand-BS"/>
</dbReference>
<dbReference type="FunFam" id="1.20.120.350:FF:000005">
    <property type="entry name" value="Sodium channel protein"/>
    <property type="match status" value="1"/>
</dbReference>
<dbReference type="Gene3D" id="1.20.5.1190">
    <property type="entry name" value="iswi atpase"/>
    <property type="match status" value="1"/>
</dbReference>
<comment type="caution">
    <text evidence="19">Lacks conserved residue(s) required for the propagation of feature annotation.</text>
</comment>
<keyword evidence="13 19" id="KW-0472">Membrane</keyword>
<comment type="subcellular location">
    <subcellularLocation>
        <location evidence="1 19">Cell membrane</location>
        <topology evidence="1 19">Multi-pass membrane protein</topology>
    </subcellularLocation>
</comment>
<feature type="transmembrane region" description="Helical" evidence="19">
    <location>
        <begin position="1401"/>
        <end position="1419"/>
    </location>
</feature>
<dbReference type="GeneID" id="113416492"/>
<organism evidence="26 27">
    <name type="scientific">Notechis scutatus</name>
    <name type="common">mainland tiger snake</name>
    <dbReference type="NCBI Taxonomy" id="8663"/>
    <lineage>
        <taxon>Eukaryota</taxon>
        <taxon>Metazoa</taxon>
        <taxon>Chordata</taxon>
        <taxon>Craniata</taxon>
        <taxon>Vertebrata</taxon>
        <taxon>Euteleostomi</taxon>
        <taxon>Lepidosauria</taxon>
        <taxon>Squamata</taxon>
        <taxon>Bifurcata</taxon>
        <taxon>Unidentata</taxon>
        <taxon>Episquamata</taxon>
        <taxon>Toxicofera</taxon>
        <taxon>Serpentes</taxon>
        <taxon>Colubroidea</taxon>
        <taxon>Elapidae</taxon>
        <taxon>Hydrophiinae</taxon>
        <taxon>Notechis</taxon>
    </lineage>
</organism>
<keyword evidence="15" id="KW-0325">Glycoprotein</keyword>
<keyword evidence="20" id="KW-0175">Coiled coil</keyword>
<evidence type="ECO:0000259" key="23">
    <source>
        <dbReference type="Pfam" id="PF06512"/>
    </source>
</evidence>
<keyword evidence="4" id="KW-1003">Cell membrane</keyword>
<evidence type="ECO:0000256" key="18">
    <source>
        <dbReference type="ARBA" id="ARBA00036239"/>
    </source>
</evidence>
<evidence type="ECO:0000256" key="8">
    <source>
        <dbReference type="ARBA" id="ARBA00022843"/>
    </source>
</evidence>
<dbReference type="InterPro" id="IPR027359">
    <property type="entry name" value="Volt_channel_dom_sf"/>
</dbReference>
<dbReference type="FunFam" id="1.20.120.350:FF:000003">
    <property type="entry name" value="Voltage-dependent sodium channel"/>
    <property type="match status" value="1"/>
</dbReference>
<dbReference type="FunFam" id="1.20.5.1190:FF:000001">
    <property type="entry name" value="Sodium channel protein"/>
    <property type="match status" value="1"/>
</dbReference>
<dbReference type="InterPro" id="IPR058542">
    <property type="entry name" value="IQ_SCN5A_C"/>
</dbReference>
<protein>
    <recommendedName>
        <fullName evidence="19">Sodium channel protein</fullName>
    </recommendedName>
</protein>
<evidence type="ECO:0000259" key="24">
    <source>
        <dbReference type="Pfam" id="PF11933"/>
    </source>
</evidence>
<feature type="region of interest" description="Disordered" evidence="21">
    <location>
        <begin position="988"/>
        <end position="1033"/>
    </location>
</feature>
<feature type="transmembrane region" description="Helical" evidence="19">
    <location>
        <begin position="1431"/>
        <end position="1449"/>
    </location>
</feature>
<evidence type="ECO:0000259" key="25">
    <source>
        <dbReference type="Pfam" id="PF24609"/>
    </source>
</evidence>
<dbReference type="GO" id="GO:0086010">
    <property type="term" value="P:membrane depolarization during action potential"/>
    <property type="evidence" value="ECO:0007669"/>
    <property type="project" value="TreeGrafter"/>
</dbReference>
<dbReference type="InterPro" id="IPR005821">
    <property type="entry name" value="Ion_trans_dom"/>
</dbReference>
<evidence type="ECO:0000256" key="10">
    <source>
        <dbReference type="ARBA" id="ARBA00022989"/>
    </source>
</evidence>
<dbReference type="Proteomes" id="UP000504612">
    <property type="component" value="Unplaced"/>
</dbReference>
<dbReference type="InterPro" id="IPR010526">
    <property type="entry name" value="Na_trans_assoc_dom"/>
</dbReference>
<keyword evidence="9 19" id="KW-0851">Voltage-gated channel</keyword>
<evidence type="ECO:0000256" key="11">
    <source>
        <dbReference type="ARBA" id="ARBA00023053"/>
    </source>
</evidence>
<reference evidence="27" key="1">
    <citation type="submission" date="2025-08" db="UniProtKB">
        <authorList>
            <consortium name="RefSeq"/>
        </authorList>
    </citation>
    <scope>IDENTIFICATION</scope>
</reference>
<feature type="region of interest" description="Disordered" evidence="21">
    <location>
        <begin position="445"/>
        <end position="488"/>
    </location>
</feature>
<feature type="domain" description="Voltage-gated Na+ ion channel cytoplasmic" evidence="24">
    <location>
        <begin position="415"/>
        <end position="578"/>
    </location>
</feature>
<dbReference type="FunFam" id="1.10.287.70:FF:000006">
    <property type="entry name" value="Sodium channel protein"/>
    <property type="match status" value="1"/>
</dbReference>
<sequence length="1874" mass="213397">MTMSNPPEWTKNVEYTFTGIYTFESLIKILARGFCLEGFTFLRDPWNWLDFTVITFAYITEFVNLGNVSALRTFRVLRALKTISVIPGLKTIVGALIQSVKKLSDVMILTVFCLSVFALIGLQLFMGNLRHKCLIWPPDNSTFEINITSYFNSTMGENGTFVNTTVTTFNWEDYVSDDSHFYFLEGQNDALLCGNGSDAGQCPEGYMCVKAGRNPNYGYTSFDTFSWAFLSLFRLMTQDFWENLYQLTLRAAGKTYMIFFVLVIFLGSFYLINLILAVVAMAYEEQNQATMEEAEQKEAEFQQMLEQLKKQQEEAQAAALAAAAGESREFSEVGGVGGFSESSSATSKLSSKSAKERKNRRKKRKQREQSEGDEKDEDEFHKSESEDSIRRKGFRFSIEGNRLTYEKRFSSPHQSLLSIRGSLFSPRRSSKTSLFSFRGRAKDLGSENDFADDEHSTFEDNESRRDSLFVPHRHSERRNSTISQASRSSRVMPILPANGKMHSTVDCNGVVSLVGGPPPLMSPTGQLLPEVIRDQKDDDDDGTTTETELRKRRSSSYHMSMDFLSDPTARQRAMSIASILTNTMEELEESRQKCPPCWYKFANMCLIWDCCTPWLKIKHIVNLIVMDPFVDLAITICIVLNTLFMAMEHYPMTQQFNNVLSVGNLVFTGIFTAEMFLKIIAMDPYYYFQEGWNIFDGIIVSLSLMELGLANVEGLSVLRSFRLLRVFKLAKSWPTLNMLIKIIGNSVGALGNLTLVLAIIVFIFAVVGMQLFGKNYKECVCKISNDCELPRWHMNDFFHSFLIVFRVLCGEWIETMWDCMEVAGQPMCLTVFMMVMVIGNLVVLNLFLALLLSSFSSDNLAATDDDNEMNNLQIAVARIQKGVDFIKRKAHEFVQKAFVRKQKALDEIKPLEDLNNKKDSCISNHVIVDIGKDFNYLKDGNGTTSGIGSSVEKYIIDESDYMSFINNPSVTVTVPIAVGESDFENLNTEEFSSESDLEESKEKLNATSSSEGSTVDVGVPQVGEQPEAEPEEALEPEACFTEGCIRKFKCCQVSLEDGKGKLWWNLRKTCYKIVEHNWFETFIVFMILLSSGALAFEDIYIEQRKTIKTVLEYADKVFTYIFILEMLLKWVAYGFQVYFTNAWCWLDFLIVDVSIVSLTANALGYSELGAIKSLRTLRALRPLRALSRFEGMRVVVNALLGAIPSIMNVLLVCLIFWLIFSIMGVNLFAGKFYHCVNTTTGEMFSTDEVDNQTECENLIERNETARWKNVKVNFDNVGLGYLSLLQVATFKGWMDIMYAAVDSRNVEQQPHYEDNLYMYLYFVIFIIFGSFFTLNLFIGVIIDNFNQQKKKFGGQDIFMTEEQKKYYNAMKKLGSKKPQKPIPRPANKFQGMVFDFVTKQAFDISIMILICLNMVTMMVETDDQTDAMETILYRINFIFIVLFTGECVLKLISLRYYYFTIGWNIFDFVVVILSIVGMFLAEIIEKYFVSPTLFRVIRLARIGRILRLIKGAKGIRTLLFALMMSLPALFNIGLLLFLVMFIYAIFGMSNFAYVKREVGIDDMFNFETFGNSMICLFQITTSAGWDGLLAPILNSGPPDCDPEIDHPGSSVKGDCGNPSVGIFFFVSYIIISFLVVVNMYIAVILENFSVATEESAEPLSEDDFEMFYEVWEKFDPDATQFIEFAKLSDFAASLDPPLLIPKPNKVQLIAMDLPMVSGDRIHCLDILFAFTKRVLGESDEMDALRIQMEDRFMAANPSKASYEPITTTLKRKQEEVSAVIIQRAFRRYLLRQRVKKVSSLFNKDRIKEGNDTVIKEDMIIDKLNENSTPEKNDMTPSTTSPPSYDSVTKPDKDKYEKDKSEKEDRGKDVRDYKK</sequence>
<evidence type="ECO:0000256" key="12">
    <source>
        <dbReference type="ARBA" id="ARBA00023065"/>
    </source>
</evidence>
<evidence type="ECO:0000256" key="1">
    <source>
        <dbReference type="ARBA" id="ARBA00004651"/>
    </source>
</evidence>
<feature type="domain" description="Ion transport" evidence="22">
    <location>
        <begin position="628"/>
        <end position="859"/>
    </location>
</feature>
<feature type="compositionally biased region" description="Basic and acidic residues" evidence="21">
    <location>
        <begin position="367"/>
        <end position="386"/>
    </location>
</feature>
<evidence type="ECO:0000313" key="27">
    <source>
        <dbReference type="RefSeq" id="XP_026530166.1"/>
    </source>
</evidence>
<feature type="region of interest" description="Disordered" evidence="21">
    <location>
        <begin position="335"/>
        <end position="386"/>
    </location>
</feature>
<dbReference type="GO" id="GO:0019228">
    <property type="term" value="P:neuronal action potential"/>
    <property type="evidence" value="ECO:0007669"/>
    <property type="project" value="TreeGrafter"/>
</dbReference>
<dbReference type="InterPro" id="IPR043203">
    <property type="entry name" value="VGCC_Ca_Na"/>
</dbReference>
<feature type="transmembrane region" description="Helical" evidence="19">
    <location>
        <begin position="1078"/>
        <end position="1096"/>
    </location>
</feature>
<keyword evidence="14" id="KW-1015">Disulfide bond</keyword>
<evidence type="ECO:0000256" key="14">
    <source>
        <dbReference type="ARBA" id="ARBA00023157"/>
    </source>
</evidence>
<dbReference type="Pfam" id="PF06512">
    <property type="entry name" value="Na_trans_assoc"/>
    <property type="match status" value="1"/>
</dbReference>
<dbReference type="SUPFAM" id="SSF81324">
    <property type="entry name" value="Voltage-gated potassium channels"/>
    <property type="match status" value="4"/>
</dbReference>
<keyword evidence="6 19" id="KW-0812">Transmembrane</keyword>
<evidence type="ECO:0000259" key="22">
    <source>
        <dbReference type="Pfam" id="PF00520"/>
    </source>
</evidence>
<dbReference type="CDD" id="cd13433">
    <property type="entry name" value="Na_channel_gate"/>
    <property type="match status" value="1"/>
</dbReference>
<feature type="domain" description="SCN5A-like C-terminal IQ motif" evidence="25">
    <location>
        <begin position="1767"/>
        <end position="1799"/>
    </location>
</feature>
<feature type="domain" description="Sodium ion transport-associated" evidence="23">
    <location>
        <begin position="866"/>
        <end position="1072"/>
    </location>
</feature>
<feature type="transmembrane region" description="Helical" evidence="19">
    <location>
        <begin position="1622"/>
        <end position="1645"/>
    </location>
</feature>
<comment type="similarity">
    <text evidence="19">Belongs to the sodium channel (TC 1.A.1.10) family.</text>
</comment>
<keyword evidence="12 19" id="KW-0406">Ion transport</keyword>
<feature type="region of interest" description="Disordered" evidence="21">
    <location>
        <begin position="1824"/>
        <end position="1874"/>
    </location>
</feature>
<name>A0A6J1UGY2_9SAUR</name>
<dbReference type="Gene3D" id="1.10.238.10">
    <property type="entry name" value="EF-hand"/>
    <property type="match status" value="1"/>
</dbReference>
<dbReference type="RefSeq" id="XP_026530166.1">
    <property type="nucleotide sequence ID" value="XM_026674381.1"/>
</dbReference>
<keyword evidence="3 19" id="KW-0894">Sodium channel</keyword>
<dbReference type="SMART" id="SM00015">
    <property type="entry name" value="IQ"/>
    <property type="match status" value="1"/>
</dbReference>
<dbReference type="PANTHER" id="PTHR10037:SF278">
    <property type="entry name" value="SODIUM CHANNEL PROTEIN TYPE 2 SUBUNIT ALPHA"/>
    <property type="match status" value="1"/>
</dbReference>
<dbReference type="GO" id="GO:0001518">
    <property type="term" value="C:voltage-gated sodium channel complex"/>
    <property type="evidence" value="ECO:0007669"/>
    <property type="project" value="UniProtKB-UniRule"/>
</dbReference>
<evidence type="ECO:0000313" key="26">
    <source>
        <dbReference type="Proteomes" id="UP000504612"/>
    </source>
</evidence>